<dbReference type="EMBL" id="JALAPQ010000021">
    <property type="protein sequence ID" value="MCY8458440.1"/>
    <property type="molecule type" value="Genomic_DNA"/>
</dbReference>
<dbReference type="AlphaFoldDB" id="A0A9Q4EAR2"/>
<dbReference type="GO" id="GO:0005829">
    <property type="term" value="C:cytosol"/>
    <property type="evidence" value="ECO:0007669"/>
    <property type="project" value="TreeGrafter"/>
</dbReference>
<dbReference type="Proteomes" id="UP001078573">
    <property type="component" value="Unassembled WGS sequence"/>
</dbReference>
<dbReference type="InterPro" id="IPR023210">
    <property type="entry name" value="NADP_OxRdtase_dom"/>
</dbReference>
<dbReference type="CDD" id="cd19087">
    <property type="entry name" value="AKR_AKR12A1_B1_C1"/>
    <property type="match status" value="1"/>
</dbReference>
<name>A0A9Q4EAR2_BACSC</name>
<protein>
    <submittedName>
        <fullName evidence="3">Aldo/keto reductase</fullName>
    </submittedName>
</protein>
<accession>A0A9Q4EAR2</accession>
<dbReference type="GO" id="GO:0016491">
    <property type="term" value="F:oxidoreductase activity"/>
    <property type="evidence" value="ECO:0007669"/>
    <property type="project" value="UniProtKB-KW"/>
</dbReference>
<feature type="domain" description="NADP-dependent oxidoreductase" evidence="2">
    <location>
        <begin position="15"/>
        <end position="311"/>
    </location>
</feature>
<dbReference type="InterPro" id="IPR036812">
    <property type="entry name" value="NAD(P)_OxRdtase_dom_sf"/>
</dbReference>
<dbReference type="PANTHER" id="PTHR43364">
    <property type="entry name" value="NADH-SPECIFIC METHYLGLYOXAL REDUCTASE-RELATED"/>
    <property type="match status" value="1"/>
</dbReference>
<keyword evidence="1" id="KW-0560">Oxidoreductase</keyword>
<dbReference type="RefSeq" id="WP_268392429.1">
    <property type="nucleotide sequence ID" value="NZ_JARSKE010000011.1"/>
</dbReference>
<dbReference type="Pfam" id="PF00248">
    <property type="entry name" value="Aldo_ket_red"/>
    <property type="match status" value="1"/>
</dbReference>
<evidence type="ECO:0000259" key="2">
    <source>
        <dbReference type="Pfam" id="PF00248"/>
    </source>
</evidence>
<dbReference type="SUPFAM" id="SSF51430">
    <property type="entry name" value="NAD(P)-linked oxidoreductase"/>
    <property type="match status" value="1"/>
</dbReference>
<dbReference type="PANTHER" id="PTHR43364:SF5">
    <property type="entry name" value="REDUCTASE"/>
    <property type="match status" value="1"/>
</dbReference>
<proteinExistence type="predicted"/>
<reference evidence="3" key="1">
    <citation type="submission" date="2022-02" db="EMBL/GenBank/DDBJ databases">
        <title>Crop Bioprotection Bacillus Genome Sequencing.</title>
        <authorList>
            <person name="Dunlap C."/>
        </authorList>
    </citation>
    <scope>NUCLEOTIDE SEQUENCE</scope>
    <source>
        <strain evidence="3">WR1O2A-53</strain>
    </source>
</reference>
<evidence type="ECO:0000256" key="1">
    <source>
        <dbReference type="ARBA" id="ARBA00023002"/>
    </source>
</evidence>
<gene>
    <name evidence="3" type="ORF">MOC89_16370</name>
</gene>
<evidence type="ECO:0000313" key="4">
    <source>
        <dbReference type="Proteomes" id="UP001078573"/>
    </source>
</evidence>
<dbReference type="InterPro" id="IPR050523">
    <property type="entry name" value="AKR_Detox_Biosynth"/>
</dbReference>
<evidence type="ECO:0000313" key="3">
    <source>
        <dbReference type="EMBL" id="MCY8458440.1"/>
    </source>
</evidence>
<comment type="caution">
    <text evidence="3">The sequence shown here is derived from an EMBL/GenBank/DDBJ whole genome shotgun (WGS) entry which is preliminary data.</text>
</comment>
<dbReference type="Gene3D" id="3.20.20.100">
    <property type="entry name" value="NADP-dependent oxidoreductase domain"/>
    <property type="match status" value="1"/>
</dbReference>
<sequence length="326" mass="36497">MEYTYLGRTGLRVSRLCLGTMNFGVDTDEKTAFRIMDEALDNGIQFFDTANIYGWGENAGLTESIIGKWFAQGGQRREKVVLATKVYEPISDPNDGPNDMRGLSLYKIRRHLEGSLKRLQTDHIELYQMHHIDRRTPWDEVWEAFETQVRSGKVDYIGSSNFAGWHLVKAQAEAEKRRFMGLVTEQHKYSLLERTAEMEVLPAARDLGLGVVAWSPLAGGLLGGKALKSNAGTRTAKRADLIEKHRLQLEKFSALCKELGEKEANVALAWVLANPVLTGPIIGPRTVEQLRDTIKAVEISLDEEILHMLNAIFPGPGGETPEAYAW</sequence>
<dbReference type="FunFam" id="3.20.20.100:FF:000004">
    <property type="entry name" value="Oxidoreductase, aldo/keto reductase"/>
    <property type="match status" value="1"/>
</dbReference>
<organism evidence="3 4">
    <name type="scientific">Bacillus spizizenii</name>
    <name type="common">Bacillus subtilis subsp. spizizenii</name>
    <dbReference type="NCBI Taxonomy" id="96241"/>
    <lineage>
        <taxon>Bacteria</taxon>
        <taxon>Bacillati</taxon>
        <taxon>Bacillota</taxon>
        <taxon>Bacilli</taxon>
        <taxon>Bacillales</taxon>
        <taxon>Bacillaceae</taxon>
        <taxon>Bacillus</taxon>
    </lineage>
</organism>